<dbReference type="Gene3D" id="3.90.1300.10">
    <property type="entry name" value="Amidase signature (AS) domain"/>
    <property type="match status" value="1"/>
</dbReference>
<evidence type="ECO:0000313" key="3">
    <source>
        <dbReference type="Proteomes" id="UP001501183"/>
    </source>
</evidence>
<dbReference type="RefSeq" id="WP_345352942.1">
    <property type="nucleotide sequence ID" value="NZ_BAABFB010000075.1"/>
</dbReference>
<dbReference type="EMBL" id="BAABFB010000075">
    <property type="protein sequence ID" value="GAA4490320.1"/>
    <property type="molecule type" value="Genomic_DNA"/>
</dbReference>
<gene>
    <name evidence="2" type="ORF">GCM10023094_53400</name>
</gene>
<accession>A0ABP8PQ39</accession>
<reference evidence="3" key="1">
    <citation type="journal article" date="2019" name="Int. J. Syst. Evol. Microbiol.">
        <title>The Global Catalogue of Microorganisms (GCM) 10K type strain sequencing project: providing services to taxonomists for standard genome sequencing and annotation.</title>
        <authorList>
            <consortium name="The Broad Institute Genomics Platform"/>
            <consortium name="The Broad Institute Genome Sequencing Center for Infectious Disease"/>
            <person name="Wu L."/>
            <person name="Ma J."/>
        </authorList>
    </citation>
    <scope>NUCLEOTIDE SEQUENCE [LARGE SCALE GENOMIC DNA]</scope>
    <source>
        <strain evidence="3">JCM 32206</strain>
    </source>
</reference>
<dbReference type="Proteomes" id="UP001501183">
    <property type="component" value="Unassembled WGS sequence"/>
</dbReference>
<evidence type="ECO:0000313" key="2">
    <source>
        <dbReference type="EMBL" id="GAA4490320.1"/>
    </source>
</evidence>
<dbReference type="PANTHER" id="PTHR46310">
    <property type="entry name" value="AMIDASE 1"/>
    <property type="match status" value="1"/>
</dbReference>
<feature type="domain" description="Amidase" evidence="1">
    <location>
        <begin position="19"/>
        <end position="172"/>
    </location>
</feature>
<organism evidence="2 3">
    <name type="scientific">Rhodococcus olei</name>
    <dbReference type="NCBI Taxonomy" id="2161675"/>
    <lineage>
        <taxon>Bacteria</taxon>
        <taxon>Bacillati</taxon>
        <taxon>Actinomycetota</taxon>
        <taxon>Actinomycetes</taxon>
        <taxon>Mycobacteriales</taxon>
        <taxon>Nocardiaceae</taxon>
        <taxon>Rhodococcus</taxon>
    </lineage>
</organism>
<proteinExistence type="predicted"/>
<protein>
    <submittedName>
        <fullName evidence="2">Amidase</fullName>
    </submittedName>
</protein>
<name>A0ABP8PQ39_9NOCA</name>
<dbReference type="PANTHER" id="PTHR46310:SF7">
    <property type="entry name" value="AMIDASE 1"/>
    <property type="match status" value="1"/>
</dbReference>
<evidence type="ECO:0000259" key="1">
    <source>
        <dbReference type="Pfam" id="PF01425"/>
    </source>
</evidence>
<dbReference type="Pfam" id="PF01425">
    <property type="entry name" value="Amidase"/>
    <property type="match status" value="1"/>
</dbReference>
<dbReference type="SUPFAM" id="SSF75304">
    <property type="entry name" value="Amidase signature (AS) enzymes"/>
    <property type="match status" value="1"/>
</dbReference>
<keyword evidence="3" id="KW-1185">Reference proteome</keyword>
<sequence>MDSTVWREFGCPLVGATGAGPLDGTTVAVKDLYAVAGHRVGAGNPARLAEAAPETVTAPAVAALLAAGAAVAGIARTDEFAYSLAGTNRHYGTPPNPAAPERIPGGSSSGPAAAVALGEATVGLGTDTAGSIRVPASYQGLYGIRTSHGAVSTAGVVPLAPSFDAVGWLTRDPAAALAVGRVLLPARPVRSFPRALVSDALVALASGEVRDAVDAATGRWRADPRLPSIEPTGFDTSTLPDALEAFRTMQGWEAWRAHGSWVAGHRDTLNPDVGARFDTAAGYTAADHDRARNRLRRFVSEVDDLLGEDLLLVPSASSAAPERGDSTLGGPVIEAARAATFALTCIAGATGRCAVSVPLPTGVPIGLCVVGPRGRDLDVLVLAERLRGAGVCG</sequence>
<comment type="caution">
    <text evidence="2">The sequence shown here is derived from an EMBL/GenBank/DDBJ whole genome shotgun (WGS) entry which is preliminary data.</text>
</comment>
<dbReference type="PROSITE" id="PS00571">
    <property type="entry name" value="AMIDASES"/>
    <property type="match status" value="1"/>
</dbReference>
<dbReference type="InterPro" id="IPR036928">
    <property type="entry name" value="AS_sf"/>
</dbReference>
<dbReference type="InterPro" id="IPR020556">
    <property type="entry name" value="Amidase_CS"/>
</dbReference>
<dbReference type="InterPro" id="IPR023631">
    <property type="entry name" value="Amidase_dom"/>
</dbReference>